<dbReference type="EMBL" id="CP029289">
    <property type="protein sequence ID" value="AWR94981.1"/>
    <property type="molecule type" value="Genomic_DNA"/>
</dbReference>
<protein>
    <submittedName>
        <fullName evidence="1">Uncharacterized protein</fullName>
    </submittedName>
</protein>
<evidence type="ECO:0000313" key="1">
    <source>
        <dbReference type="EMBL" id="AWR94981.1"/>
    </source>
</evidence>
<name>A0A2U9IG14_9CREN</name>
<dbReference type="GeneID" id="36832613"/>
<accession>A0A2U9IG14</accession>
<keyword evidence="2" id="KW-1185">Reference proteome</keyword>
<dbReference type="AlphaFoldDB" id="A0A2U9IG14"/>
<reference evidence="1 2" key="1">
    <citation type="submission" date="2018-05" db="EMBL/GenBank/DDBJ databases">
        <title>Complete Genome Sequences of Extremely Thermoacidophilic, Metal-Mobilizing Type-Strain Members of the Archaeal Family Sulfolobaceae: Acidianus brierleyi DSM-1651T, Acidianus sulfidivorans DSM-18786T, Metallosphaera hakonensis DSM-7519T, and Metallosphaera prunae DSM-10039T.</title>
        <authorList>
            <person name="Counts J.A."/>
            <person name="Kelly R.M."/>
        </authorList>
    </citation>
    <scope>NUCLEOTIDE SEQUENCE [LARGE SCALE GENOMIC DNA]</scope>
    <source>
        <strain evidence="1 2">DSM 1651</strain>
    </source>
</reference>
<dbReference type="RefSeq" id="WP_110270862.1">
    <property type="nucleotide sequence ID" value="NZ_CP029289.2"/>
</dbReference>
<dbReference type="KEGG" id="abri:DFR85_10615"/>
<organism evidence="1 2">
    <name type="scientific">Acidianus brierleyi</name>
    <dbReference type="NCBI Taxonomy" id="41673"/>
    <lineage>
        <taxon>Archaea</taxon>
        <taxon>Thermoproteota</taxon>
        <taxon>Thermoprotei</taxon>
        <taxon>Sulfolobales</taxon>
        <taxon>Sulfolobaceae</taxon>
        <taxon>Acidianus</taxon>
    </lineage>
</organism>
<sequence length="94" mass="10764">MSTKFSVKLLGGRLILENISGRKLLIREIILRYKVSTITPEKEVGLKTISDEIRMEKEIENNSKVEIPLTINDVVEISIIYKDGDFTLREDISL</sequence>
<evidence type="ECO:0000313" key="2">
    <source>
        <dbReference type="Proteomes" id="UP000248044"/>
    </source>
</evidence>
<dbReference type="Proteomes" id="UP000248044">
    <property type="component" value="Chromosome"/>
</dbReference>
<gene>
    <name evidence="1" type="ORF">DFR85_10615</name>
</gene>
<proteinExistence type="predicted"/>
<dbReference type="OrthoDB" id="41237at2157"/>